<gene>
    <name evidence="1" type="ORF">PIB30_015443</name>
</gene>
<organism evidence="1 2">
    <name type="scientific">Stylosanthes scabra</name>
    <dbReference type="NCBI Taxonomy" id="79078"/>
    <lineage>
        <taxon>Eukaryota</taxon>
        <taxon>Viridiplantae</taxon>
        <taxon>Streptophyta</taxon>
        <taxon>Embryophyta</taxon>
        <taxon>Tracheophyta</taxon>
        <taxon>Spermatophyta</taxon>
        <taxon>Magnoliopsida</taxon>
        <taxon>eudicotyledons</taxon>
        <taxon>Gunneridae</taxon>
        <taxon>Pentapetalae</taxon>
        <taxon>rosids</taxon>
        <taxon>fabids</taxon>
        <taxon>Fabales</taxon>
        <taxon>Fabaceae</taxon>
        <taxon>Papilionoideae</taxon>
        <taxon>50 kb inversion clade</taxon>
        <taxon>dalbergioids sensu lato</taxon>
        <taxon>Dalbergieae</taxon>
        <taxon>Pterocarpus clade</taxon>
        <taxon>Stylosanthes</taxon>
    </lineage>
</organism>
<reference evidence="1 2" key="1">
    <citation type="journal article" date="2023" name="Plants (Basel)">
        <title>Bridging the Gap: Combining Genomics and Transcriptomics Approaches to Understand Stylosanthes scabra, an Orphan Legume from the Brazilian Caatinga.</title>
        <authorList>
            <person name="Ferreira-Neto J.R.C."/>
            <person name="da Silva M.D."/>
            <person name="Binneck E."/>
            <person name="de Melo N.F."/>
            <person name="da Silva R.H."/>
            <person name="de Melo A.L.T.M."/>
            <person name="Pandolfi V."/>
            <person name="Bustamante F.O."/>
            <person name="Brasileiro-Vidal A.C."/>
            <person name="Benko-Iseppon A.M."/>
        </authorList>
    </citation>
    <scope>NUCLEOTIDE SEQUENCE [LARGE SCALE GENOMIC DNA]</scope>
    <source>
        <tissue evidence="1">Leaves</tissue>
    </source>
</reference>
<proteinExistence type="predicted"/>
<evidence type="ECO:0000313" key="2">
    <source>
        <dbReference type="Proteomes" id="UP001341840"/>
    </source>
</evidence>
<dbReference type="Proteomes" id="UP001341840">
    <property type="component" value="Unassembled WGS sequence"/>
</dbReference>
<comment type="caution">
    <text evidence="1">The sequence shown here is derived from an EMBL/GenBank/DDBJ whole genome shotgun (WGS) entry which is preliminary data.</text>
</comment>
<dbReference type="EMBL" id="JASCZI010120871">
    <property type="protein sequence ID" value="MED6156557.1"/>
    <property type="molecule type" value="Genomic_DNA"/>
</dbReference>
<sequence>MLVYDRYKDLRHDLKKLINPKKEEVVDWQNQPPLPFDFSMDLPLEHMHVLDFDSKIVLIGGCKFYFKFDRHRGPAKHSKKVYELDLHKEEVEESKSIDDAEFYFDITEEHYLKIGTENF</sequence>
<keyword evidence="2" id="KW-1185">Reference proteome</keyword>
<evidence type="ECO:0000313" key="1">
    <source>
        <dbReference type="EMBL" id="MED6156557.1"/>
    </source>
</evidence>
<accession>A0ABU6U608</accession>
<protein>
    <submittedName>
        <fullName evidence="1">Uncharacterized protein</fullName>
    </submittedName>
</protein>
<name>A0ABU6U608_9FABA</name>